<sequence>MEIDYKFSAIIEINDSYEVDGLNIWNFYWHCTDRNVEVRDPFEGHLYHFKEYEIESNGKKVNFVAGEFSNRKVGIFTKEKLMVRNLL</sequence>
<comment type="caution">
    <text evidence="1">The sequence shown here is derived from an EMBL/GenBank/DDBJ whole genome shotgun (WGS) entry which is preliminary data.</text>
</comment>
<keyword evidence="2" id="KW-1185">Reference proteome</keyword>
<accession>A0A8J8K7Y5</accession>
<protein>
    <submittedName>
        <fullName evidence="1">Uncharacterized protein</fullName>
    </submittedName>
</protein>
<organism evidence="1 2">
    <name type="scientific">Frigoriflavimonas asaccharolytica</name>
    <dbReference type="NCBI Taxonomy" id="2735899"/>
    <lineage>
        <taxon>Bacteria</taxon>
        <taxon>Pseudomonadati</taxon>
        <taxon>Bacteroidota</taxon>
        <taxon>Flavobacteriia</taxon>
        <taxon>Flavobacteriales</taxon>
        <taxon>Weeksellaceae</taxon>
        <taxon>Frigoriflavimonas</taxon>
    </lineage>
</organism>
<evidence type="ECO:0000313" key="2">
    <source>
        <dbReference type="Proteomes" id="UP000610746"/>
    </source>
</evidence>
<gene>
    <name evidence="1" type="ORF">HNQ03_001568</name>
</gene>
<dbReference type="EMBL" id="JABSNO010000009">
    <property type="protein sequence ID" value="NRS92493.1"/>
    <property type="molecule type" value="Genomic_DNA"/>
</dbReference>
<dbReference type="Proteomes" id="UP000610746">
    <property type="component" value="Unassembled WGS sequence"/>
</dbReference>
<reference evidence="1" key="1">
    <citation type="submission" date="2020-05" db="EMBL/GenBank/DDBJ databases">
        <title>Genomic Encyclopedia of Type Strains, Phase IV (KMG-V): Genome sequencing to study the core and pangenomes of soil and plant-associated prokaryotes.</title>
        <authorList>
            <person name="Whitman W."/>
        </authorList>
    </citation>
    <scope>NUCLEOTIDE SEQUENCE</scope>
    <source>
        <strain evidence="1">16F</strain>
    </source>
</reference>
<proteinExistence type="predicted"/>
<dbReference type="RefSeq" id="WP_173779096.1">
    <property type="nucleotide sequence ID" value="NZ_JABSNO010000009.1"/>
</dbReference>
<name>A0A8J8K7Y5_9FLAO</name>
<dbReference type="AlphaFoldDB" id="A0A8J8K7Y5"/>
<evidence type="ECO:0000313" key="1">
    <source>
        <dbReference type="EMBL" id="NRS92493.1"/>
    </source>
</evidence>